<comment type="catalytic activity">
    <reaction evidence="5 6">
        <text>alpha-maltose 1-phosphate + [(1-&gt;4)-alpha-D-glucosyl](n) = [(1-&gt;4)-alpha-D-glucosyl](n+2) + phosphate</text>
        <dbReference type="Rhea" id="RHEA:42692"/>
        <dbReference type="Rhea" id="RHEA-COMP:9584"/>
        <dbReference type="Rhea" id="RHEA-COMP:10183"/>
        <dbReference type="ChEBI" id="CHEBI:15444"/>
        <dbReference type="ChEBI" id="CHEBI:43474"/>
        <dbReference type="ChEBI" id="CHEBI:63576"/>
        <dbReference type="EC" id="2.4.99.16"/>
    </reaction>
</comment>
<dbReference type="Pfam" id="PF11896">
    <property type="entry name" value="GlgE_dom_N_S"/>
    <property type="match status" value="1"/>
</dbReference>
<name>B0REQ9_CLASE</name>
<evidence type="ECO:0000256" key="3">
    <source>
        <dbReference type="ARBA" id="ARBA00022679"/>
    </source>
</evidence>
<feature type="binding site" evidence="6">
    <location>
        <position position="564"/>
    </location>
    <ligand>
        <name>alpha-maltose 1-phosphate</name>
        <dbReference type="ChEBI" id="CHEBI:63576"/>
    </ligand>
</feature>
<dbReference type="PANTHER" id="PTHR47786">
    <property type="entry name" value="ALPHA-1,4-GLUCAN:MALTOSE-1-PHOSPHATE MALTOSYLTRANSFERASE"/>
    <property type="match status" value="1"/>
</dbReference>
<dbReference type="SMART" id="SM00642">
    <property type="entry name" value="Aamy"/>
    <property type="match status" value="1"/>
</dbReference>
<feature type="binding site" evidence="6">
    <location>
        <position position="600"/>
    </location>
    <ligand>
        <name>alpha-maltose 1-phosphate</name>
        <dbReference type="ChEBI" id="CHEBI:63576"/>
    </ligand>
</feature>
<dbReference type="HOGENOM" id="CLU_015798_0_0_11"/>
<dbReference type="GO" id="GO:0016758">
    <property type="term" value="F:hexosyltransferase activity"/>
    <property type="evidence" value="ECO:0007669"/>
    <property type="project" value="UniProtKB-UniRule"/>
</dbReference>
<feature type="region of interest" description="Disordered" evidence="7">
    <location>
        <begin position="463"/>
        <end position="502"/>
    </location>
</feature>
<feature type="binding site" evidence="6">
    <location>
        <position position="469"/>
    </location>
    <ligand>
        <name>alpha-maltose 1-phosphate</name>
        <dbReference type="ChEBI" id="CHEBI:63576"/>
    </ligand>
</feature>
<dbReference type="GO" id="GO:0030979">
    <property type="term" value="P:alpha-glucan biosynthetic process"/>
    <property type="evidence" value="ECO:0007669"/>
    <property type="project" value="UniProtKB-UniRule"/>
</dbReference>
<evidence type="ECO:0000256" key="4">
    <source>
        <dbReference type="ARBA" id="ARBA00023277"/>
    </source>
</evidence>
<evidence type="ECO:0000313" key="8">
    <source>
        <dbReference type="EMBL" id="CAQ00906.1"/>
    </source>
</evidence>
<feature type="region of interest" description="Disordered" evidence="7">
    <location>
        <begin position="1"/>
        <end position="211"/>
    </location>
</feature>
<comment type="similarity">
    <text evidence="6">Belongs to the glycosyl hydrolase 13 family. GlgE subfamily.</text>
</comment>
<feature type="active site" description="Proton donor" evidence="6">
    <location>
        <position position="628"/>
    </location>
</feature>
<feature type="binding site" evidence="6">
    <location>
        <begin position="738"/>
        <end position="739"/>
    </location>
    <ligand>
        <name>alpha-maltose 1-phosphate</name>
        <dbReference type="ChEBI" id="CHEBI:63576"/>
    </ligand>
</feature>
<dbReference type="InterPro" id="IPR006047">
    <property type="entry name" value="GH13_cat_dom"/>
</dbReference>
<feature type="binding site" evidence="6">
    <location>
        <position position="529"/>
    </location>
    <ligand>
        <name>alpha-maltose 1-phosphate</name>
        <dbReference type="ChEBI" id="CHEBI:63576"/>
    </ligand>
</feature>
<feature type="compositionally biased region" description="Low complexity" evidence="7">
    <location>
        <begin position="121"/>
        <end position="131"/>
    </location>
</feature>
<feature type="compositionally biased region" description="Pro residues" evidence="7">
    <location>
        <begin position="103"/>
        <end position="120"/>
    </location>
</feature>
<dbReference type="Gene3D" id="3.20.20.80">
    <property type="entry name" value="Glycosidases"/>
    <property type="match status" value="1"/>
</dbReference>
<dbReference type="EC" id="2.4.99.16" evidence="6"/>
<gene>
    <name evidence="6" type="primary">glgE</name>
    <name evidence="8" type="ordered locus">CMS0786</name>
</gene>
<dbReference type="Gene3D" id="2.60.40.1180">
    <property type="entry name" value="Golgi alpha-mannosidase II"/>
    <property type="match status" value="1"/>
</dbReference>
<comment type="subunit">
    <text evidence="1 6">Homodimer.</text>
</comment>
<evidence type="ECO:0000256" key="1">
    <source>
        <dbReference type="ARBA" id="ARBA00011738"/>
    </source>
</evidence>
<dbReference type="InterPro" id="IPR021828">
    <property type="entry name" value="GlgE_dom_N/S"/>
</dbReference>
<sequence>MGAAPAAHPPTRRTRTGTAGTVTRGERASARRPPPPRRATGGRRTGYGRTVTTPQDGPDPLPRPVRGRAARKAAKAQKLQDAQKPPEPRIPLIPEAPAQAAQPPVPAAPEPQAPVPPAEPVVPAEPVTPATPVAPPAPAPAEPEPAAAAAAEPPPSAPAPEPASTPEPVTPSAPRHAAPVAEPTPGAERDLPIEPTPSAEPAQTADPATDDYVPVIGRIPILSLTPQIEDDLWPAKSFVHDVVPFGATIFREGHDLIGADVLLTDPTGAETSHRMSLDATKPGLDRWITSAQLETQGVWTWRVSAWSDDFGTWLHNAEIKVPAGLDVDVMLALGAEALERAAADGTRDAADRDVLRAALAGISDADAAPDARLAAATTPEVLAAIDRVPLRSLVTLSPERTIVVERERAAVGSWYEFFPRSEGAVEHEDGSWTSGTFATAARRLPAIRDMGFDVVYIPPVHPIGRTNRKGPNNTLTAGPHDPGSPYGIGSEDGGHDSIHPELGTADDFREFVRAVADHGMELAIDIALQASPDHPWVTTHPELFTTLPDGSIAFAENPPKKYQDIYPLNFDNDPEGSYREMLRVMRVWLGLGVKIFRVDNPHTKPLVFWERLIHQVMRDEPDAIFLSEAFTRPAMMRTLAKIGFQQSYTYFTWRNTKQELEEYLTEVSHETSDYLRPNFFANTHDILTPYLQFGGRAAYRIRAAIAATASPSWGIYSGYELIENVARPGAEENIDNEKYEYKPRDWARQEELGGSIAPEITRLNEIRRQHPALRQLRNLDVHWSDDDSILVYSKHLAAEHTGTGEADTILVVANVDPHSARETQVHLDPTRWGLAEDAVFEVEDLLTGDVYTWSTSNFVRLDAFTHPVHVLRVTPTASKG</sequence>
<dbReference type="SUPFAM" id="SSF51445">
    <property type="entry name" value="(Trans)glycosidases"/>
    <property type="match status" value="1"/>
</dbReference>
<reference evidence="8 9" key="1">
    <citation type="journal article" date="2008" name="J. Bacteriol.">
        <title>Genome of the actinomycete plant pathogen Clavibacter michiganensis subsp. sepedonicus suggests recent niche adaptation.</title>
        <authorList>
            <person name="Bentley S.D."/>
            <person name="Corton C."/>
            <person name="Brown S.E."/>
            <person name="Barron A."/>
            <person name="Clark L."/>
            <person name="Doggett J."/>
            <person name="Harris B."/>
            <person name="Ormond D."/>
            <person name="Quail M.A."/>
            <person name="May G."/>
            <person name="Francis D."/>
            <person name="Knudson D."/>
            <person name="Parkhill J."/>
            <person name="Ishimaru C.A."/>
        </authorList>
    </citation>
    <scope>NUCLEOTIDE SEQUENCE [LARGE SCALE GENOMIC DNA]</scope>
    <source>
        <strain evidence="9">ATCC 33113 / DSM 20744 / JCM 9667 / LMG 2889 / ICMP 2535 / C-1</strain>
    </source>
</reference>
<feature type="compositionally biased region" description="Basic residues" evidence="7">
    <location>
        <begin position="65"/>
        <end position="75"/>
    </location>
</feature>
<dbReference type="eggNOG" id="COG0366">
    <property type="taxonomic scope" value="Bacteria"/>
</dbReference>
<dbReference type="KEGG" id="cms:CMS0786"/>
<dbReference type="Gene3D" id="1.20.58.80">
    <property type="entry name" value="Phosphotransferase system, lactose/cellobiose-type IIA subunit"/>
    <property type="match status" value="1"/>
</dbReference>
<evidence type="ECO:0000256" key="5">
    <source>
        <dbReference type="ARBA" id="ARBA00048735"/>
    </source>
</evidence>
<dbReference type="InterPro" id="IPR013783">
    <property type="entry name" value="Ig-like_fold"/>
</dbReference>
<dbReference type="PANTHER" id="PTHR47786:SF2">
    <property type="entry name" value="GLYCOSYL HYDROLASE FAMILY 13 CATALYTIC DOMAIN-CONTAINING PROTEIN"/>
    <property type="match status" value="1"/>
</dbReference>
<proteinExistence type="inferred from homology"/>
<protein>
    <recommendedName>
        <fullName evidence="6">Alpha-1,4-glucan:maltose-1-phosphate maltosyltransferase</fullName>
        <shortName evidence="6">GMPMT</shortName>
        <ecNumber evidence="6">2.4.99.16</ecNumber>
    </recommendedName>
    <alternativeName>
        <fullName evidence="6">(1-&gt;4)-alpha-D-glucan:maltose-1-phosphate alpha-D-maltosyltransferase</fullName>
    </alternativeName>
</protein>
<feature type="site" description="Transition state stabilizer" evidence="6">
    <location>
        <position position="685"/>
    </location>
</feature>
<dbReference type="Proteomes" id="UP000001318">
    <property type="component" value="Chromosome"/>
</dbReference>
<evidence type="ECO:0000256" key="6">
    <source>
        <dbReference type="HAMAP-Rule" id="MF_02124"/>
    </source>
</evidence>
<dbReference type="AlphaFoldDB" id="B0REQ9"/>
<dbReference type="EMBL" id="AM849034">
    <property type="protein sequence ID" value="CAQ00906.1"/>
    <property type="molecule type" value="Genomic_DNA"/>
</dbReference>
<keyword evidence="2 6" id="KW-0328">Glycosyltransferase</keyword>
<dbReference type="GO" id="GO:0004553">
    <property type="term" value="F:hydrolase activity, hydrolyzing O-glycosyl compounds"/>
    <property type="evidence" value="ECO:0007669"/>
    <property type="project" value="InterPro"/>
</dbReference>
<accession>B0REQ9</accession>
<dbReference type="InterPro" id="IPR049171">
    <property type="entry name" value="GLGE_C"/>
</dbReference>
<evidence type="ECO:0000256" key="7">
    <source>
        <dbReference type="SAM" id="MobiDB-lite"/>
    </source>
</evidence>
<keyword evidence="4 6" id="KW-0119">Carbohydrate metabolism</keyword>
<dbReference type="STRING" id="31964.CMS0786"/>
<feature type="compositionally biased region" description="Pro residues" evidence="7">
    <location>
        <begin position="152"/>
        <end position="171"/>
    </location>
</feature>
<evidence type="ECO:0000313" key="9">
    <source>
        <dbReference type="Proteomes" id="UP000001318"/>
    </source>
</evidence>
<feature type="compositionally biased region" description="Pro residues" evidence="7">
    <location>
        <begin position="132"/>
        <end position="143"/>
    </location>
</feature>
<dbReference type="CAZy" id="GH13">
    <property type="family name" value="Glycoside Hydrolase Family 13"/>
</dbReference>
<dbReference type="Gene3D" id="2.60.40.10">
    <property type="entry name" value="Immunoglobulins"/>
    <property type="match status" value="1"/>
</dbReference>
<organism evidence="8 9">
    <name type="scientific">Clavibacter sepedonicus</name>
    <name type="common">Clavibacter michiganensis subsp. sepedonicus</name>
    <dbReference type="NCBI Taxonomy" id="31964"/>
    <lineage>
        <taxon>Bacteria</taxon>
        <taxon>Bacillati</taxon>
        <taxon>Actinomycetota</taxon>
        <taxon>Actinomycetes</taxon>
        <taxon>Micrococcales</taxon>
        <taxon>Microbacteriaceae</taxon>
        <taxon>Clavibacter</taxon>
    </lineage>
</organism>
<keyword evidence="9" id="KW-1185">Reference proteome</keyword>
<dbReference type="InterPro" id="IPR013780">
    <property type="entry name" value="Glyco_hydro_b"/>
</dbReference>
<dbReference type="InterPro" id="IPR017853">
    <property type="entry name" value="GH"/>
</dbReference>
<dbReference type="CDD" id="cd11344">
    <property type="entry name" value="AmyAc_GlgE_like"/>
    <property type="match status" value="1"/>
</dbReference>
<keyword evidence="3 6" id="KW-0808">Transferase</keyword>
<dbReference type="InterPro" id="IPR026585">
    <property type="entry name" value="GlgE"/>
</dbReference>
<evidence type="ECO:0000256" key="2">
    <source>
        <dbReference type="ARBA" id="ARBA00022676"/>
    </source>
</evidence>
<comment type="function">
    <text evidence="6">Maltosyltransferase that uses maltose 1-phosphate (M1P) as the sugar donor to elongate linear or branched alpha-(1-&gt;4)-glucans. Is involved in a branched alpha-glucan biosynthetic pathway from trehalose, together with TreS, Mak and GlgB.</text>
</comment>
<feature type="active site" description="Nucleophile" evidence="6">
    <location>
        <position position="599"/>
    </location>
</feature>
<dbReference type="HAMAP" id="MF_02124">
    <property type="entry name" value="GlgE"/>
    <property type="match status" value="1"/>
</dbReference>
<dbReference type="Pfam" id="PF21702">
    <property type="entry name" value="GLGE_C"/>
    <property type="match status" value="1"/>
</dbReference>